<dbReference type="Proteomes" id="UP001162060">
    <property type="component" value="Unassembled WGS sequence"/>
</dbReference>
<comment type="caution">
    <text evidence="1">The sequence shown here is derived from an EMBL/GenBank/DDBJ whole genome shotgun (WGS) entry which is preliminary data.</text>
</comment>
<gene>
    <name evidence="1" type="ORF">PM001_LOCUS17593</name>
    <name evidence="2" type="ORF">PM001_LOCUS17602</name>
</gene>
<organism evidence="1 3">
    <name type="scientific">Peronospora matthiolae</name>
    <dbReference type="NCBI Taxonomy" id="2874970"/>
    <lineage>
        <taxon>Eukaryota</taxon>
        <taxon>Sar</taxon>
        <taxon>Stramenopiles</taxon>
        <taxon>Oomycota</taxon>
        <taxon>Peronosporomycetes</taxon>
        <taxon>Peronosporales</taxon>
        <taxon>Peronosporaceae</taxon>
        <taxon>Peronospora</taxon>
    </lineage>
</organism>
<reference evidence="1" key="1">
    <citation type="submission" date="2024-01" db="EMBL/GenBank/DDBJ databases">
        <authorList>
            <person name="Webb A."/>
        </authorList>
    </citation>
    <scope>NUCLEOTIDE SEQUENCE</scope>
    <source>
        <strain evidence="1">Pm1</strain>
    </source>
</reference>
<accession>A0AAV1UGP6</accession>
<evidence type="ECO:0000313" key="3">
    <source>
        <dbReference type="Proteomes" id="UP001162060"/>
    </source>
</evidence>
<dbReference type="EMBL" id="CAKLBY020000190">
    <property type="protein sequence ID" value="CAK7932443.1"/>
    <property type="molecule type" value="Genomic_DNA"/>
</dbReference>
<protein>
    <submittedName>
        <fullName evidence="1">Uncharacterized protein</fullName>
    </submittedName>
</protein>
<evidence type="ECO:0000313" key="2">
    <source>
        <dbReference type="EMBL" id="CAK7932452.1"/>
    </source>
</evidence>
<dbReference type="EMBL" id="CAKLBY020000190">
    <property type="protein sequence ID" value="CAK7932452.1"/>
    <property type="molecule type" value="Genomic_DNA"/>
</dbReference>
<evidence type="ECO:0000313" key="1">
    <source>
        <dbReference type="EMBL" id="CAK7932443.1"/>
    </source>
</evidence>
<name>A0AAV1UGP6_9STRA</name>
<sequence length="69" mass="8115">MQFCGLEAPVHRQYYHAKKRSDESPLDYLYLLNVIGLRAKIKIKDGPPKVQKEQFQHYIETLDEPKLAD</sequence>
<proteinExistence type="predicted"/>
<dbReference type="AlphaFoldDB" id="A0AAV1UGP6"/>